<proteinExistence type="predicted"/>
<dbReference type="AlphaFoldDB" id="A0A7W8AI83"/>
<dbReference type="RefSeq" id="WP_151159239.1">
    <property type="nucleotide sequence ID" value="NZ_JACHIL010000002.1"/>
</dbReference>
<dbReference type="EMBL" id="JACHIL010000002">
    <property type="protein sequence ID" value="MBB5090828.1"/>
    <property type="molecule type" value="Genomic_DNA"/>
</dbReference>
<evidence type="ECO:0000313" key="2">
    <source>
        <dbReference type="EMBL" id="MBB5090828.1"/>
    </source>
</evidence>
<feature type="chain" id="PRO_5030882253" evidence="1">
    <location>
        <begin position="27"/>
        <end position="409"/>
    </location>
</feature>
<accession>A0A7W8AI83</accession>
<keyword evidence="3" id="KW-1185">Reference proteome</keyword>
<gene>
    <name evidence="2" type="ORF">HNQ68_001352</name>
</gene>
<keyword evidence="1" id="KW-0732">Signal</keyword>
<protein>
    <submittedName>
        <fullName evidence="2">Uncharacterized protein</fullName>
    </submittedName>
</protein>
<evidence type="ECO:0000256" key="1">
    <source>
        <dbReference type="SAM" id="SignalP"/>
    </source>
</evidence>
<reference evidence="2 3" key="1">
    <citation type="submission" date="2020-08" db="EMBL/GenBank/DDBJ databases">
        <title>Genomic Encyclopedia of Type Strains, Phase IV (KMG-IV): sequencing the most valuable type-strain genomes for metagenomic binning, comparative biology and taxonomic classification.</title>
        <authorList>
            <person name="Goeker M."/>
        </authorList>
    </citation>
    <scope>NUCLEOTIDE SEQUENCE [LARGE SCALE GENOMIC DNA]</scope>
    <source>
        <strain evidence="2 3">DSM 25620</strain>
    </source>
</reference>
<dbReference type="Proteomes" id="UP000531231">
    <property type="component" value="Unassembled WGS sequence"/>
</dbReference>
<sequence>MMLKQLKCATALGILGSLLIAGHAGADEEHKQVWRLFVADHTKPVVRAIDLESGKELGKFDIKGYAGLTASASGETVFAVQSDADQVNVIKTGISLSDHGDHRDLEVSDTALLDEKFEGKRPVHAVMHGDNVVLFFDREGKGHELSEQDILKGNPQAKIIDATAPHHGVIVPFGDQYLASVPNLEAETKPDALPPRLGLRVLEADGTQTGDVATCTALHGEAFSASLAAFGCEEGVLIASPSKDKKAELKMLTYGADLPKGKVSTLIGSKAMQFFLGNYGEDKIALIDPESDTPYRLVDLPTRRVDFALDPARLKNAYVLTEDGQLHLINILDGTITRSAKVTEPYSKDGHWRDPRPRLAVAGDHIAITDPRHSLVRLINIESLKEDRTIPVADQPFSIVAVGGSGAEH</sequence>
<feature type="signal peptide" evidence="1">
    <location>
        <begin position="1"/>
        <end position="26"/>
    </location>
</feature>
<comment type="caution">
    <text evidence="2">The sequence shown here is derived from an EMBL/GenBank/DDBJ whole genome shotgun (WGS) entry which is preliminary data.</text>
</comment>
<organism evidence="2 3">
    <name type="scientific">Pseudochrobactrum saccharolyticum</name>
    <dbReference type="NCBI Taxonomy" id="354352"/>
    <lineage>
        <taxon>Bacteria</taxon>
        <taxon>Pseudomonadati</taxon>
        <taxon>Pseudomonadota</taxon>
        <taxon>Alphaproteobacteria</taxon>
        <taxon>Hyphomicrobiales</taxon>
        <taxon>Brucellaceae</taxon>
        <taxon>Pseudochrobactrum</taxon>
    </lineage>
</organism>
<dbReference type="InterPro" id="IPR011044">
    <property type="entry name" value="Quino_amine_DH_bsu"/>
</dbReference>
<name>A0A7W8AI83_9HYPH</name>
<dbReference type="SUPFAM" id="SSF50969">
    <property type="entry name" value="YVTN repeat-like/Quinoprotein amine dehydrogenase"/>
    <property type="match status" value="1"/>
</dbReference>
<evidence type="ECO:0000313" key="3">
    <source>
        <dbReference type="Proteomes" id="UP000531231"/>
    </source>
</evidence>